<evidence type="ECO:0000313" key="3">
    <source>
        <dbReference type="Proteomes" id="UP001454036"/>
    </source>
</evidence>
<sequence>MTSYFMGLSPSNSNDDVRVKDQVSNSERSFKKSEIEGSPAIKLDISLKKPIILMPKRTDSADYMKLDVVHITVKNSFRWVYGSRNEMNAVHLDMMTIQVKCPAWFGSGFIVICCTEIMSPSFYLN</sequence>
<dbReference type="AlphaFoldDB" id="A0AAV3P813"/>
<organism evidence="2 3">
    <name type="scientific">Lithospermum erythrorhizon</name>
    <name type="common">Purple gromwell</name>
    <name type="synonym">Lithospermum officinale var. erythrorhizon</name>
    <dbReference type="NCBI Taxonomy" id="34254"/>
    <lineage>
        <taxon>Eukaryota</taxon>
        <taxon>Viridiplantae</taxon>
        <taxon>Streptophyta</taxon>
        <taxon>Embryophyta</taxon>
        <taxon>Tracheophyta</taxon>
        <taxon>Spermatophyta</taxon>
        <taxon>Magnoliopsida</taxon>
        <taxon>eudicotyledons</taxon>
        <taxon>Gunneridae</taxon>
        <taxon>Pentapetalae</taxon>
        <taxon>asterids</taxon>
        <taxon>lamiids</taxon>
        <taxon>Boraginales</taxon>
        <taxon>Boraginaceae</taxon>
        <taxon>Boraginoideae</taxon>
        <taxon>Lithospermeae</taxon>
        <taxon>Lithospermum</taxon>
    </lineage>
</organism>
<dbReference type="Proteomes" id="UP001454036">
    <property type="component" value="Unassembled WGS sequence"/>
</dbReference>
<evidence type="ECO:0000313" key="2">
    <source>
        <dbReference type="EMBL" id="GAA0147481.1"/>
    </source>
</evidence>
<proteinExistence type="predicted"/>
<dbReference type="EMBL" id="BAABME010001086">
    <property type="protein sequence ID" value="GAA0147481.1"/>
    <property type="molecule type" value="Genomic_DNA"/>
</dbReference>
<reference evidence="2 3" key="1">
    <citation type="submission" date="2024-01" db="EMBL/GenBank/DDBJ databases">
        <title>The complete chloroplast genome sequence of Lithospermum erythrorhizon: insights into the phylogenetic relationship among Boraginaceae species and the maternal lineages of purple gromwells.</title>
        <authorList>
            <person name="Okada T."/>
            <person name="Watanabe K."/>
        </authorList>
    </citation>
    <scope>NUCLEOTIDE SEQUENCE [LARGE SCALE GENOMIC DNA]</scope>
</reference>
<dbReference type="PANTHER" id="PTHR45523">
    <property type="entry name" value="TETRATRICOPEPTIDE REPEAT (TPR)-CONTAINING PROTEIN-RELATED"/>
    <property type="match status" value="1"/>
</dbReference>
<accession>A0AAV3P813</accession>
<name>A0AAV3P813_LITER</name>
<keyword evidence="3" id="KW-1185">Reference proteome</keyword>
<gene>
    <name evidence="2" type="ORF">LIER_07169</name>
</gene>
<dbReference type="PANTHER" id="PTHR45523:SF3">
    <property type="entry name" value="VACUOLAR PROTEIN SORTING-ASSOCIATED PROTEIN 13A"/>
    <property type="match status" value="1"/>
</dbReference>
<feature type="compositionally biased region" description="Polar residues" evidence="1">
    <location>
        <begin position="1"/>
        <end position="14"/>
    </location>
</feature>
<comment type="caution">
    <text evidence="2">The sequence shown here is derived from an EMBL/GenBank/DDBJ whole genome shotgun (WGS) entry which is preliminary data.</text>
</comment>
<feature type="region of interest" description="Disordered" evidence="1">
    <location>
        <begin position="1"/>
        <end position="32"/>
    </location>
</feature>
<protein>
    <submittedName>
        <fullName evidence="2">Membrane traffic protein</fullName>
    </submittedName>
</protein>
<evidence type="ECO:0000256" key="1">
    <source>
        <dbReference type="SAM" id="MobiDB-lite"/>
    </source>
</evidence>